<evidence type="ECO:0000259" key="5">
    <source>
        <dbReference type="Pfam" id="PF09864"/>
    </source>
</evidence>
<gene>
    <name evidence="6" type="ORF">PAMC26577_29890</name>
</gene>
<evidence type="ECO:0000256" key="4">
    <source>
        <dbReference type="ARBA" id="ARBA00023288"/>
    </source>
</evidence>
<evidence type="ECO:0000256" key="3">
    <source>
        <dbReference type="ARBA" id="ARBA00023139"/>
    </source>
</evidence>
<dbReference type="InterPro" id="IPR036328">
    <property type="entry name" value="MliC_sf"/>
</dbReference>
<dbReference type="SUPFAM" id="SSF141488">
    <property type="entry name" value="YdhA-like"/>
    <property type="match status" value="1"/>
</dbReference>
<protein>
    <submittedName>
        <fullName evidence="6">Formate dehydrogenase-O, gamma subunit</fullName>
    </submittedName>
</protein>
<keyword evidence="1" id="KW-0732">Signal</keyword>
<organism evidence="6 7">
    <name type="scientific">Caballeronia sordidicola</name>
    <name type="common">Burkholderia sordidicola</name>
    <dbReference type="NCBI Taxonomy" id="196367"/>
    <lineage>
        <taxon>Bacteria</taxon>
        <taxon>Pseudomonadati</taxon>
        <taxon>Pseudomonadota</taxon>
        <taxon>Betaproteobacteria</taxon>
        <taxon>Burkholderiales</taxon>
        <taxon>Burkholderiaceae</taxon>
        <taxon>Caballeronia</taxon>
    </lineage>
</organism>
<dbReference type="Proteomes" id="UP000195221">
    <property type="component" value="Unassembled WGS sequence"/>
</dbReference>
<dbReference type="InterPro" id="IPR018660">
    <property type="entry name" value="MliC"/>
</dbReference>
<evidence type="ECO:0000256" key="2">
    <source>
        <dbReference type="ARBA" id="ARBA00023136"/>
    </source>
</evidence>
<name>A0A242MGS7_CABSO</name>
<dbReference type="AlphaFoldDB" id="A0A242MGS7"/>
<keyword evidence="4" id="KW-0449">Lipoprotein</keyword>
<keyword evidence="2" id="KW-0472">Membrane</keyword>
<keyword evidence="3" id="KW-0564">Palmitate</keyword>
<sequence>MACSAALDRTNDEQKDIEMKRIFGRTREIRRKVAAALAALCAGSAAHVASAMPLTVPQIQTATMNTLRYKCDGGHALTVQYMNTKNKQSFALLTVDGRKMLFVNVLAASGAKYVGDHYTWWTKGPEGTLTDETADPKAAPMLAECKTGT</sequence>
<comment type="caution">
    <text evidence="6">The sequence shown here is derived from an EMBL/GenBank/DDBJ whole genome shotgun (WGS) entry which is preliminary data.</text>
</comment>
<dbReference type="Gene3D" id="2.40.128.200">
    <property type="match status" value="1"/>
</dbReference>
<evidence type="ECO:0000313" key="7">
    <source>
        <dbReference type="Proteomes" id="UP000195221"/>
    </source>
</evidence>
<dbReference type="Pfam" id="PF09864">
    <property type="entry name" value="MliC"/>
    <property type="match status" value="1"/>
</dbReference>
<evidence type="ECO:0000313" key="6">
    <source>
        <dbReference type="EMBL" id="OTP69940.1"/>
    </source>
</evidence>
<proteinExistence type="predicted"/>
<feature type="domain" description="C-type lysozyme inhibitor" evidence="5">
    <location>
        <begin position="69"/>
        <end position="136"/>
    </location>
</feature>
<evidence type="ECO:0000256" key="1">
    <source>
        <dbReference type="ARBA" id="ARBA00022729"/>
    </source>
</evidence>
<accession>A0A242MGS7</accession>
<dbReference type="EMBL" id="NBTZ01000112">
    <property type="protein sequence ID" value="OTP69940.1"/>
    <property type="molecule type" value="Genomic_DNA"/>
</dbReference>
<reference evidence="6 7" key="1">
    <citation type="submission" date="2017-03" db="EMBL/GenBank/DDBJ databases">
        <title>Genome analysis of strain PAMC 26577.</title>
        <authorList>
            <person name="Oh H.-M."/>
            <person name="Yang J.-A."/>
        </authorList>
    </citation>
    <scope>NUCLEOTIDE SEQUENCE [LARGE SCALE GENOMIC DNA]</scope>
    <source>
        <strain evidence="6 7">PAMC 26577</strain>
    </source>
</reference>